<reference evidence="2 3" key="1">
    <citation type="submission" date="2020-04" db="EMBL/GenBank/DDBJ databases">
        <authorList>
            <person name="De Canck E."/>
        </authorList>
    </citation>
    <scope>NUCLEOTIDE SEQUENCE [LARGE SCALE GENOMIC DNA]</scope>
    <source>
        <strain evidence="2 3">LMG 29739</strain>
    </source>
</reference>
<dbReference type="NCBIfam" id="TIGR00481">
    <property type="entry name" value="YbhB/YbcL family Raf kinase inhibitor-like protein"/>
    <property type="match status" value="1"/>
</dbReference>
<dbReference type="PANTHER" id="PTHR30289:SF1">
    <property type="entry name" value="PEBP (PHOSPHATIDYLETHANOLAMINE-BINDING PROTEIN) FAMILY PROTEIN"/>
    <property type="match status" value="1"/>
</dbReference>
<feature type="chain" id="PRO_5026656453" description="Lipoprotein LppC" evidence="1">
    <location>
        <begin position="27"/>
        <end position="217"/>
    </location>
</feature>
<organism evidence="2 3">
    <name type="scientific">Paraburkholderia solisilvae</name>
    <dbReference type="NCBI Taxonomy" id="624376"/>
    <lineage>
        <taxon>Bacteria</taxon>
        <taxon>Pseudomonadati</taxon>
        <taxon>Pseudomonadota</taxon>
        <taxon>Betaproteobacteria</taxon>
        <taxon>Burkholderiales</taxon>
        <taxon>Burkholderiaceae</taxon>
        <taxon>Paraburkholderia</taxon>
    </lineage>
</organism>
<dbReference type="PANTHER" id="PTHR30289">
    <property type="entry name" value="UNCHARACTERIZED PROTEIN YBCL-RELATED"/>
    <property type="match status" value="1"/>
</dbReference>
<dbReference type="Gene3D" id="3.90.280.10">
    <property type="entry name" value="PEBP-like"/>
    <property type="match status" value="1"/>
</dbReference>
<dbReference type="Proteomes" id="UP000494329">
    <property type="component" value="Unassembled WGS sequence"/>
</dbReference>
<keyword evidence="1" id="KW-0732">Signal</keyword>
<dbReference type="InterPro" id="IPR008914">
    <property type="entry name" value="PEBP"/>
</dbReference>
<protein>
    <recommendedName>
        <fullName evidence="4">Lipoprotein LppC</fullName>
    </recommendedName>
</protein>
<dbReference type="InterPro" id="IPR005247">
    <property type="entry name" value="YbhB_YbcL/LppC-like"/>
</dbReference>
<dbReference type="Pfam" id="PF01161">
    <property type="entry name" value="PBP"/>
    <property type="match status" value="1"/>
</dbReference>
<dbReference type="CDD" id="cd00865">
    <property type="entry name" value="PEBP_bact_arch"/>
    <property type="match status" value="1"/>
</dbReference>
<name>A0A6J5E9Z3_9BURK</name>
<accession>A0A6J5E9Z3</accession>
<dbReference type="AlphaFoldDB" id="A0A6J5E9Z3"/>
<evidence type="ECO:0000256" key="1">
    <source>
        <dbReference type="SAM" id="SignalP"/>
    </source>
</evidence>
<dbReference type="SUPFAM" id="SSF49777">
    <property type="entry name" value="PEBP-like"/>
    <property type="match status" value="1"/>
</dbReference>
<feature type="signal peptide" evidence="1">
    <location>
        <begin position="1"/>
        <end position="26"/>
    </location>
</feature>
<evidence type="ECO:0000313" key="2">
    <source>
        <dbReference type="EMBL" id="CAB3762146.1"/>
    </source>
</evidence>
<keyword evidence="3" id="KW-1185">Reference proteome</keyword>
<proteinExistence type="predicted"/>
<evidence type="ECO:0000313" key="3">
    <source>
        <dbReference type="Proteomes" id="UP000494329"/>
    </source>
</evidence>
<dbReference type="EMBL" id="CADIKF010000030">
    <property type="protein sequence ID" value="CAB3762146.1"/>
    <property type="molecule type" value="Genomic_DNA"/>
</dbReference>
<evidence type="ECO:0008006" key="4">
    <source>
        <dbReference type="Google" id="ProtNLM"/>
    </source>
</evidence>
<sequence length="217" mass="23357">MRMRWLDVWRLTFRFFANFHAFPFHALLLAVALGAASHSEAAGAAAPTPQAPQAPPPAAFTVSSASVKPGGTVADAQVFNQYDCKGGNRSPQLSWRDPPAGTRSFAITIYDIDAPGRGWWHWAVAGIPPNIDRLPENASASGYLAKLGALEARNDFDVDGYGGPCPPPGKPHRYVITVYALNTADLRLGPGRPALMFDHEIGTATIGWARMTVTYGR</sequence>
<gene>
    <name evidence="2" type="ORF">LMG29739_03802</name>
</gene>
<dbReference type="InterPro" id="IPR036610">
    <property type="entry name" value="PEBP-like_sf"/>
</dbReference>